<sequence length="123" mass="13470">MLLLEVRPSFCLFCVSKKRKGQNLGLGTSEEPQQGGGGHGATCWPWWHTPGHIHSPGLRGSHLADHQNHLQGLYQLHPRPRLPQRRLQVATAQRAHVAGHAPPSTARPPCGAASPKGERLFFT</sequence>
<feature type="region of interest" description="Disordered" evidence="1">
    <location>
        <begin position="94"/>
        <end position="123"/>
    </location>
</feature>
<evidence type="ECO:0000313" key="3">
    <source>
        <dbReference type="Proteomes" id="UP000664940"/>
    </source>
</evidence>
<accession>A0A834BD44</accession>
<gene>
    <name evidence="2" type="ORF">HJG60_007830</name>
</gene>
<name>A0A834BD44_9CHIR</name>
<dbReference type="AlphaFoldDB" id="A0A834BD44"/>
<reference evidence="2 3" key="1">
    <citation type="journal article" date="2020" name="Nature">
        <title>Six reference-quality genomes reveal evolution of bat adaptations.</title>
        <authorList>
            <person name="Jebb D."/>
            <person name="Huang Z."/>
            <person name="Pippel M."/>
            <person name="Hughes G.M."/>
            <person name="Lavrichenko K."/>
            <person name="Devanna P."/>
            <person name="Winkler S."/>
            <person name="Jermiin L.S."/>
            <person name="Skirmuntt E.C."/>
            <person name="Katzourakis A."/>
            <person name="Burkitt-Gray L."/>
            <person name="Ray D.A."/>
            <person name="Sullivan K.A.M."/>
            <person name="Roscito J.G."/>
            <person name="Kirilenko B.M."/>
            <person name="Davalos L.M."/>
            <person name="Corthals A.P."/>
            <person name="Power M.L."/>
            <person name="Jones G."/>
            <person name="Ransome R.D."/>
            <person name="Dechmann D.K.N."/>
            <person name="Locatelli A.G."/>
            <person name="Puechmaille S.J."/>
            <person name="Fedrigo O."/>
            <person name="Jarvis E.D."/>
            <person name="Hiller M."/>
            <person name="Vernes S.C."/>
            <person name="Myers E.W."/>
            <person name="Teeling E.C."/>
        </authorList>
    </citation>
    <scope>NUCLEOTIDE SEQUENCE [LARGE SCALE GENOMIC DNA]</scope>
    <source>
        <strain evidence="2">Bat1K_MPI-CBG_1</strain>
    </source>
</reference>
<protein>
    <submittedName>
        <fullName evidence="2">Uncharacterized protein</fullName>
    </submittedName>
</protein>
<comment type="caution">
    <text evidence="2">The sequence shown here is derived from an EMBL/GenBank/DDBJ whole genome shotgun (WGS) entry which is preliminary data.</text>
</comment>
<proteinExistence type="predicted"/>
<dbReference type="Proteomes" id="UP000664940">
    <property type="component" value="Unassembled WGS sequence"/>
</dbReference>
<evidence type="ECO:0000313" key="2">
    <source>
        <dbReference type="EMBL" id="KAF6130857.1"/>
    </source>
</evidence>
<organism evidence="2 3">
    <name type="scientific">Phyllostomus discolor</name>
    <name type="common">pale spear-nosed bat</name>
    <dbReference type="NCBI Taxonomy" id="89673"/>
    <lineage>
        <taxon>Eukaryota</taxon>
        <taxon>Metazoa</taxon>
        <taxon>Chordata</taxon>
        <taxon>Craniata</taxon>
        <taxon>Vertebrata</taxon>
        <taxon>Euteleostomi</taxon>
        <taxon>Mammalia</taxon>
        <taxon>Eutheria</taxon>
        <taxon>Laurasiatheria</taxon>
        <taxon>Chiroptera</taxon>
        <taxon>Yangochiroptera</taxon>
        <taxon>Phyllostomidae</taxon>
        <taxon>Phyllostominae</taxon>
        <taxon>Phyllostomus</taxon>
    </lineage>
</organism>
<dbReference type="EMBL" id="JABVXQ010000001">
    <property type="protein sequence ID" value="KAF6130857.1"/>
    <property type="molecule type" value="Genomic_DNA"/>
</dbReference>
<feature type="region of interest" description="Disordered" evidence="1">
    <location>
        <begin position="22"/>
        <end position="41"/>
    </location>
</feature>
<evidence type="ECO:0000256" key="1">
    <source>
        <dbReference type="SAM" id="MobiDB-lite"/>
    </source>
</evidence>